<dbReference type="Proteomes" id="UP001595556">
    <property type="component" value="Unassembled WGS sequence"/>
</dbReference>
<sequence length="2269" mass="231534">MNIRRTVARGLLIASAAAALAACGGGGGGSTPPPPPPVSPPPASPGVAVGVIGPAGGSLATREGAALVVPPEALVGDFGFSILKDATEAPPVASHLRQIGNTYAIVPHDLSFGNTAEVRLPFDPALLTAGRRPVVGKASPGGAWELIDDSRVEGNVVIAPVRSLSMFAPFEAPAPRFFVNQSTQAFFQLTPSNYAASSATEEGGLRIFGQAPRTVTVYSQTDLTQRATLVLNARYPAGSSLHQTCGSVDNVYPTYTWSVAMFYRDAANPSVVRAYAGPRRPDRALVELQNSTDDVVRTTDGDVSRQLFFDPSTNTRPPWTAGMTITPAMAATEGFTRITQNVELVATGTALYMTINCNGASVPVGDPVYIAQPLANQRPAIRQLPVNAVAVEGQALANAFSVVTYPVDGAALTVRWQMQRSGASGLWEDKLPAMSPASTVSALGISVSTGNFGGPIQGLTRHSISFTGPSLADNGRIFRARVCRTAADDAATCTYTPPVILTVRPAAVALLEPSISGFRFVPVGVLPVVEAQSGAMSGFSATVRGVPTPNFLRLETSTGGAAPWVDATQVFPGLTLQTAPGTIVNCVPAQPTVCSTAQDTNSIRVTVGLARTLGTGDVGRLFRLSATSTAGAANSTVFQFGQSTRPVIITQPVSQTVTAGSAVTFVAAAEGTQPLTYQWYFNDQPLAGQNTPVLTLSSVTSANAGRYGLEVTNLPGQVYSQEAVLTVTSTPQPVVPPPVIVRAPSAITTTVGSSASFSVVARGGGSLSYQWRRNGTAIAGATEELLSIGTVASTDAGEYTVVVTNSAGSLESAAARLTVNPAPQPAVAVAPILTSQPVGVAVQAGQAVSLSVAATGSAPLSYLWQRDGVNIPGATGPVLRLSNVQASAGGTYTVTVFNAAGTVNSNGAGVVVITPAGQPVISADPASATVATGSAAAFNAAVTGNPAPTCQWTRNGVPISGATSCTRYVTPPTTTADNGAVFGLTATNSAGSSSSTGATLTVTGSGPSGVQAPVLIQDPTSVTVVRGSQVAFTAVARGTEPFTYQWFFNGQPMPGRDFQVLGIGSVTDADAGLYSVRISNSAGSTTTNPARLTVVAPNVPVAPTISTQPSTLTAFTGQTVNLAVAANGSGPLTFQWRRNGVNVPSDGPVLTLANVQAANAGTYSVVVSNSVGSVTSNEATLSVNTPPTVPSPPTPPSIVTQPVNTTVTEGNTATLAVGVNGTTPMSFQWSRGGVPISGATAAAFTVTSAAAANAGNYSVTISNSAGSVTSNTVSLTVNAPTNPPAAVAPSISTQPLGLTAAAGQTVTFGVSANGTGPLSYQWQRNGNAIANSNSPVLSLSNVQTANAGDYTVTVSNSAGSVTSSPASLVVTPAPTLPVITASPQNRSVPLGSTATFTATVTGSPTPQCQWTRNGVGILGATNCASYTTPATTSADNGAVYNLVAYNTAGAVFGTGAVLTVQVAAPQIQSESGNQTVNAGSTATFSVSATGTELRYQWFRNGLALLNATGSSYTLQNAQLADNGASFSVQVCNSTAAGGQCVTSSAMTLTVNGGVNVGPPASVGACFGGQFGWCYVQPAPMANRLTGLAFEANGSGITVVGEAGTVLTSSDFGGTVTASWQTQRYTFTALASPSPGRLVAAIDDQDDPNARGMYLSTDGGSTWTRTSPSNFTVGIAFKDALVGVAVGPEQILRTTDGGSTWTALNVPEIVAPNSTNLTGVAYAGSDVFVASGIGRGVRSTDGGLSWSVVSGMLTANPNLSSVVFNGQGVGLALNDSQPVAARSTDFGASWSTVTLPFVAPRAAYGGANTVVIFGGDSRHSRSTDGGLNWSPETFSLPAGQQNWRPFMRNAQQGVAIGDYGAIARTVDGGETWSAIAGGNLNNTVWAIEANPSRSVLLAQINNGLKRSTDGRTWNDNATGVLATTFRQTISWGSDTVAAAATSFEGVFISADSGDTWTEIRPPTATGNYPAVAMADEQTLIVTSYTVVNGVIQSFVDRSTNGGQTWTRINLPGLDNSGVQLTAARFVSPTLGFVAGSAGTPGTARLWRTSDAGATWLQFALPDAGTSNRRDNIQAIQPGPNGTIFMATDSALLRSADTGFNWSRVIDSTDLGSMTDVRFSGSTGIAVGVGGIWRTDNGATWSRLDLPLSGAMLATAWAPGGLVLAGGDGGMLLANQSLGNLAVRPDNPSFKQTLRLNPQNATRPPKSTPRRSDISSLRKPNAGTSRPQIDATGRTLLQPPPLKQRIGKQWVSVPRGAPARLERDAGTTPRR</sequence>
<evidence type="ECO:0000256" key="4">
    <source>
        <dbReference type="SAM" id="SignalP"/>
    </source>
</evidence>
<dbReference type="InterPro" id="IPR013783">
    <property type="entry name" value="Ig-like_fold"/>
</dbReference>
<dbReference type="InterPro" id="IPR015943">
    <property type="entry name" value="WD40/YVTN_repeat-like_dom_sf"/>
</dbReference>
<feature type="domain" description="Ig-like" evidence="5">
    <location>
        <begin position="738"/>
        <end position="818"/>
    </location>
</feature>
<accession>A0ABV7H002</accession>
<evidence type="ECO:0000313" key="7">
    <source>
        <dbReference type="Proteomes" id="UP001595556"/>
    </source>
</evidence>
<evidence type="ECO:0000256" key="1">
    <source>
        <dbReference type="ARBA" id="ARBA00022737"/>
    </source>
</evidence>
<dbReference type="RefSeq" id="WP_377300400.1">
    <property type="nucleotide sequence ID" value="NZ_CP180191.1"/>
</dbReference>
<dbReference type="EMBL" id="JBHRTI010000002">
    <property type="protein sequence ID" value="MFC3146113.1"/>
    <property type="molecule type" value="Genomic_DNA"/>
</dbReference>
<feature type="domain" description="Ig-like" evidence="5">
    <location>
        <begin position="825"/>
        <end position="911"/>
    </location>
</feature>
<dbReference type="InterPro" id="IPR003599">
    <property type="entry name" value="Ig_sub"/>
</dbReference>
<dbReference type="InterPro" id="IPR007110">
    <property type="entry name" value="Ig-like_dom"/>
</dbReference>
<feature type="signal peptide" evidence="4">
    <location>
        <begin position="1"/>
        <end position="21"/>
    </location>
</feature>
<dbReference type="InterPro" id="IPR036179">
    <property type="entry name" value="Ig-like_dom_sf"/>
</dbReference>
<dbReference type="SMART" id="SM00409">
    <property type="entry name" value="IG"/>
    <property type="match status" value="10"/>
</dbReference>
<evidence type="ECO:0000313" key="6">
    <source>
        <dbReference type="EMBL" id="MFC3146113.1"/>
    </source>
</evidence>
<feature type="domain" description="Ig-like" evidence="5">
    <location>
        <begin position="1013"/>
        <end position="1093"/>
    </location>
</feature>
<comment type="caution">
    <text evidence="6">The sequence shown here is derived from an EMBL/GenBank/DDBJ whole genome shotgun (WGS) entry which is preliminary data.</text>
</comment>
<gene>
    <name evidence="6" type="ORF">ACFOEN_00495</name>
</gene>
<dbReference type="PANTHER" id="PTHR44170:SF56">
    <property type="entry name" value="FIBRONECTIN TYPE-III DOMAIN-CONTAINING PROTEIN"/>
    <property type="match status" value="1"/>
</dbReference>
<feature type="region of interest" description="Disordered" evidence="3">
    <location>
        <begin position="2183"/>
        <end position="2269"/>
    </location>
</feature>
<dbReference type="PROSITE" id="PS50835">
    <property type="entry name" value="IG_LIKE"/>
    <property type="match status" value="10"/>
</dbReference>
<dbReference type="SMART" id="SM00408">
    <property type="entry name" value="IGc2"/>
    <property type="match status" value="7"/>
</dbReference>
<feature type="domain" description="Ig-like" evidence="5">
    <location>
        <begin position="1196"/>
        <end position="1274"/>
    </location>
</feature>
<keyword evidence="7" id="KW-1185">Reference proteome</keyword>
<dbReference type="PROSITE" id="PS51257">
    <property type="entry name" value="PROKAR_LIPOPROTEIN"/>
    <property type="match status" value="1"/>
</dbReference>
<dbReference type="SUPFAM" id="SSF110296">
    <property type="entry name" value="Oligoxyloglucan reducing end-specific cellobiohydrolase"/>
    <property type="match status" value="3"/>
</dbReference>
<feature type="domain" description="Ig-like" evidence="5">
    <location>
        <begin position="1103"/>
        <end position="1182"/>
    </location>
</feature>
<feature type="domain" description="Ig-like" evidence="5">
    <location>
        <begin position="919"/>
        <end position="1001"/>
    </location>
</feature>
<feature type="domain" description="Ig-like" evidence="5">
    <location>
        <begin position="1289"/>
        <end position="1369"/>
    </location>
</feature>
<feature type="domain" description="Ig-like" evidence="5">
    <location>
        <begin position="646"/>
        <end position="726"/>
    </location>
</feature>
<keyword evidence="1" id="KW-0677">Repeat</keyword>
<dbReference type="Pfam" id="PF07679">
    <property type="entry name" value="I-set"/>
    <property type="match status" value="3"/>
</dbReference>
<keyword evidence="4" id="KW-0732">Signal</keyword>
<dbReference type="InterPro" id="IPR003598">
    <property type="entry name" value="Ig_sub2"/>
</dbReference>
<feature type="region of interest" description="Disordered" evidence="3">
    <location>
        <begin position="24"/>
        <end position="45"/>
    </location>
</feature>
<feature type="domain" description="Ig-like" evidence="5">
    <location>
        <begin position="1465"/>
        <end position="1551"/>
    </location>
</feature>
<name>A0ABV7H002_9BURK</name>
<feature type="compositionally biased region" description="Polar residues" evidence="3">
    <location>
        <begin position="2187"/>
        <end position="2200"/>
    </location>
</feature>
<evidence type="ECO:0000256" key="3">
    <source>
        <dbReference type="SAM" id="MobiDB-lite"/>
    </source>
</evidence>
<dbReference type="Pfam" id="PF13927">
    <property type="entry name" value="Ig_3"/>
    <property type="match status" value="6"/>
</dbReference>
<dbReference type="Gene3D" id="2.60.40.10">
    <property type="entry name" value="Immunoglobulins"/>
    <property type="match status" value="10"/>
</dbReference>
<evidence type="ECO:0000256" key="2">
    <source>
        <dbReference type="ARBA" id="ARBA00023157"/>
    </source>
</evidence>
<dbReference type="InterPro" id="IPR013098">
    <property type="entry name" value="Ig_I-set"/>
</dbReference>
<feature type="domain" description="Ig-like" evidence="5">
    <location>
        <begin position="1377"/>
        <end position="1414"/>
    </location>
</feature>
<keyword evidence="2" id="KW-1015">Disulfide bond</keyword>
<dbReference type="SUPFAM" id="SSF48726">
    <property type="entry name" value="Immunoglobulin"/>
    <property type="match status" value="10"/>
</dbReference>
<feature type="chain" id="PRO_5047066903" evidence="4">
    <location>
        <begin position="22"/>
        <end position="2269"/>
    </location>
</feature>
<feature type="compositionally biased region" description="Pro residues" evidence="3">
    <location>
        <begin position="31"/>
        <end position="44"/>
    </location>
</feature>
<dbReference type="Gene3D" id="2.130.10.10">
    <property type="entry name" value="YVTN repeat-like/Quinoprotein amine dehydrogenase"/>
    <property type="match status" value="3"/>
</dbReference>
<reference evidence="7" key="1">
    <citation type="journal article" date="2019" name="Int. J. Syst. Evol. Microbiol.">
        <title>The Global Catalogue of Microorganisms (GCM) 10K type strain sequencing project: providing services to taxonomists for standard genome sequencing and annotation.</title>
        <authorList>
            <consortium name="The Broad Institute Genomics Platform"/>
            <consortium name="The Broad Institute Genome Sequencing Center for Infectious Disease"/>
            <person name="Wu L."/>
            <person name="Ma J."/>
        </authorList>
    </citation>
    <scope>NUCLEOTIDE SEQUENCE [LARGE SCALE GENOMIC DNA]</scope>
    <source>
        <strain evidence="7">KCTC 52168</strain>
    </source>
</reference>
<organism evidence="6 7">
    <name type="scientific">Piscinibacterium candidicorallinum</name>
    <dbReference type="NCBI Taxonomy" id="1793872"/>
    <lineage>
        <taxon>Bacteria</taxon>
        <taxon>Pseudomonadati</taxon>
        <taxon>Pseudomonadota</taxon>
        <taxon>Betaproteobacteria</taxon>
        <taxon>Burkholderiales</taxon>
        <taxon>Piscinibacterium</taxon>
    </lineage>
</organism>
<protein>
    <submittedName>
        <fullName evidence="6">Immunoglobulin domain-containing protein</fullName>
    </submittedName>
</protein>
<proteinExistence type="predicted"/>
<dbReference type="CDD" id="cd15482">
    <property type="entry name" value="Sialidase_non-viral"/>
    <property type="match status" value="2"/>
</dbReference>
<dbReference type="PANTHER" id="PTHR44170">
    <property type="entry name" value="PROTEIN SIDEKICK"/>
    <property type="match status" value="1"/>
</dbReference>
<evidence type="ECO:0000259" key="5">
    <source>
        <dbReference type="PROSITE" id="PS50835"/>
    </source>
</evidence>